<evidence type="ECO:0000256" key="2">
    <source>
        <dbReference type="ARBA" id="ARBA00023180"/>
    </source>
</evidence>
<dbReference type="PANTHER" id="PTHR22835:SF117">
    <property type="entry name" value="GDSL-LIKE LIPASE_ACYLHYDROLASE"/>
    <property type="match status" value="1"/>
</dbReference>
<dbReference type="GO" id="GO:0016788">
    <property type="term" value="F:hydrolase activity, acting on ester bonds"/>
    <property type="evidence" value="ECO:0007669"/>
    <property type="project" value="InterPro"/>
</dbReference>
<dbReference type="InterPro" id="IPR036514">
    <property type="entry name" value="SGNH_hydro_sf"/>
</dbReference>
<dbReference type="EMBL" id="CP097508">
    <property type="protein sequence ID" value="URE12572.1"/>
    <property type="molecule type" value="Genomic_DNA"/>
</dbReference>
<evidence type="ECO:0000256" key="1">
    <source>
        <dbReference type="ARBA" id="ARBA00008668"/>
    </source>
</evidence>
<evidence type="ECO:0000313" key="4">
    <source>
        <dbReference type="Proteomes" id="UP001055439"/>
    </source>
</evidence>
<keyword evidence="2" id="KW-0325">Glycoprotein</keyword>
<name>A0A9E7GHI0_9LILI</name>
<dbReference type="InterPro" id="IPR001087">
    <property type="entry name" value="GDSL"/>
</dbReference>
<keyword evidence="4" id="KW-1185">Reference proteome</keyword>
<sequence length="307" mass="33656">MAASSSTSPVISVSFLISTCPVSIYRYSHSHHREPSAESLGLPHISAFLDSVAANFSHGANFATSLSTILPQNVTLARGGYSPFSLDVQLKQFLQLRHRSRAVYRRGGVFGHLMPKEEHFARALYMFDIGQNDLTALYFQNVSATPYLSAALKELSRVVQVPTNNSEHVDRLVACIPTTAIVLAQTVYERGGRSFWIHNTGPLGCLPYVLVRVPPAASRLDSSGCSILFNALAEQFNTMLNETVAQLRKRLPLASLILTDIYSVKDSLFRRAAIYGNADTTTFCEVNLIAELSSSHACAMAHLLAMF</sequence>
<organism evidence="3 4">
    <name type="scientific">Musa troglodytarum</name>
    <name type="common">fe'i banana</name>
    <dbReference type="NCBI Taxonomy" id="320322"/>
    <lineage>
        <taxon>Eukaryota</taxon>
        <taxon>Viridiplantae</taxon>
        <taxon>Streptophyta</taxon>
        <taxon>Embryophyta</taxon>
        <taxon>Tracheophyta</taxon>
        <taxon>Spermatophyta</taxon>
        <taxon>Magnoliopsida</taxon>
        <taxon>Liliopsida</taxon>
        <taxon>Zingiberales</taxon>
        <taxon>Musaceae</taxon>
        <taxon>Musa</taxon>
    </lineage>
</organism>
<dbReference type="AlphaFoldDB" id="A0A9E7GHI0"/>
<protein>
    <submittedName>
        <fullName evidence="3">GDSL esterase lipase</fullName>
    </submittedName>
</protein>
<dbReference type="Gene3D" id="3.40.50.1110">
    <property type="entry name" value="SGNH hydrolase"/>
    <property type="match status" value="1"/>
</dbReference>
<gene>
    <name evidence="3" type="ORF">MUK42_21662</name>
</gene>
<dbReference type="Pfam" id="PF00657">
    <property type="entry name" value="Lipase_GDSL"/>
    <property type="match status" value="1"/>
</dbReference>
<reference evidence="3" key="1">
    <citation type="submission" date="2022-05" db="EMBL/GenBank/DDBJ databases">
        <title>The Musa troglodytarum L. genome provides insights into the mechanism of non-climacteric behaviour and enrichment of carotenoids.</title>
        <authorList>
            <person name="Wang J."/>
        </authorList>
    </citation>
    <scope>NUCLEOTIDE SEQUENCE</scope>
    <source>
        <tissue evidence="3">Leaf</tissue>
    </source>
</reference>
<dbReference type="PANTHER" id="PTHR22835">
    <property type="entry name" value="ZINC FINGER FYVE DOMAIN CONTAINING PROTEIN"/>
    <property type="match status" value="1"/>
</dbReference>
<accession>A0A9E7GHI0</accession>
<proteinExistence type="inferred from homology"/>
<evidence type="ECO:0000313" key="3">
    <source>
        <dbReference type="EMBL" id="URE12572.1"/>
    </source>
</evidence>
<dbReference type="OrthoDB" id="652939at2759"/>
<comment type="similarity">
    <text evidence="1">Belongs to the 'GDSL' lipolytic enzyme family.</text>
</comment>
<dbReference type="Proteomes" id="UP001055439">
    <property type="component" value="Chromosome 6"/>
</dbReference>